<evidence type="ECO:0000256" key="16">
    <source>
        <dbReference type="SAM" id="SignalP"/>
    </source>
</evidence>
<accession>A0A482WUZ1</accession>
<keyword evidence="7" id="KW-0378">Hydrolase</keyword>
<dbReference type="Gene3D" id="3.40.50.1240">
    <property type="entry name" value="Phosphoglycerate mutase-like"/>
    <property type="match status" value="1"/>
</dbReference>
<reference evidence="17 18" key="1">
    <citation type="journal article" date="2017" name="Gigascience">
        <title>Genome sequence of the small brown planthopper, Laodelphax striatellus.</title>
        <authorList>
            <person name="Zhu J."/>
            <person name="Jiang F."/>
            <person name="Wang X."/>
            <person name="Yang P."/>
            <person name="Bao Y."/>
            <person name="Zhao W."/>
            <person name="Wang W."/>
            <person name="Lu H."/>
            <person name="Wang Q."/>
            <person name="Cui N."/>
            <person name="Li J."/>
            <person name="Chen X."/>
            <person name="Luo L."/>
            <person name="Yu J."/>
            <person name="Kang L."/>
            <person name="Cui F."/>
        </authorList>
    </citation>
    <scope>NUCLEOTIDE SEQUENCE [LARGE SCALE GENOMIC DNA]</scope>
    <source>
        <strain evidence="17">Lst14</strain>
    </source>
</reference>
<evidence type="ECO:0000256" key="4">
    <source>
        <dbReference type="ARBA" id="ARBA00013040"/>
    </source>
</evidence>
<feature type="region of interest" description="Disordered" evidence="14">
    <location>
        <begin position="521"/>
        <end position="576"/>
    </location>
</feature>
<feature type="chain" id="PRO_5019788400" description="Multiple inositol polyphosphate phosphatase 1" evidence="16">
    <location>
        <begin position="21"/>
        <end position="629"/>
    </location>
</feature>
<dbReference type="PANTHER" id="PTHR20963:SF8">
    <property type="entry name" value="MULTIPLE INOSITOL POLYPHOSPHATE PHOSPHATASE 1"/>
    <property type="match status" value="1"/>
</dbReference>
<keyword evidence="8 15" id="KW-0472">Membrane</keyword>
<dbReference type="GO" id="GO:0052745">
    <property type="term" value="F:inositol phosphate phosphatase activity"/>
    <property type="evidence" value="ECO:0007669"/>
    <property type="project" value="TreeGrafter"/>
</dbReference>
<dbReference type="GO" id="GO:0016020">
    <property type="term" value="C:membrane"/>
    <property type="evidence" value="ECO:0007669"/>
    <property type="project" value="UniProtKB-SubCell"/>
</dbReference>
<proteinExistence type="inferred from homology"/>
<feature type="signal peptide" evidence="16">
    <location>
        <begin position="1"/>
        <end position="20"/>
    </location>
</feature>
<dbReference type="OrthoDB" id="6509975at2759"/>
<dbReference type="FunCoup" id="A0A482WUZ1">
    <property type="interactions" value="133"/>
</dbReference>
<comment type="catalytic activity">
    <reaction evidence="13">
        <text>(2R)-2,3-bisphosphoglycerate + H2O = (2R)-2-phosphoglycerate + phosphate</text>
        <dbReference type="Rhea" id="RHEA:27381"/>
        <dbReference type="ChEBI" id="CHEBI:15377"/>
        <dbReference type="ChEBI" id="CHEBI:43474"/>
        <dbReference type="ChEBI" id="CHEBI:58248"/>
        <dbReference type="ChEBI" id="CHEBI:58289"/>
        <dbReference type="EC" id="3.1.3.80"/>
    </reaction>
    <physiologicalReaction direction="left-to-right" evidence="13">
        <dbReference type="Rhea" id="RHEA:27382"/>
    </physiologicalReaction>
</comment>
<protein>
    <recommendedName>
        <fullName evidence="5">Multiple inositol polyphosphate phosphatase 1</fullName>
        <ecNumber evidence="4">3.1.3.62</ecNumber>
        <ecNumber evidence="3">3.1.3.80</ecNumber>
    </recommendedName>
    <alternativeName>
        <fullName evidence="9">2,3-bisphosphoglycerate 3-phosphatase</fullName>
    </alternativeName>
</protein>
<name>A0A482WUZ1_LAOST</name>
<evidence type="ECO:0000256" key="1">
    <source>
        <dbReference type="ARBA" id="ARBA00004370"/>
    </source>
</evidence>
<dbReference type="EMBL" id="QKKF02024553">
    <property type="protein sequence ID" value="RZF37417.1"/>
    <property type="molecule type" value="Genomic_DNA"/>
</dbReference>
<comment type="subcellular location">
    <subcellularLocation>
        <location evidence="1">Membrane</location>
    </subcellularLocation>
</comment>
<dbReference type="Proteomes" id="UP000291343">
    <property type="component" value="Unassembled WGS sequence"/>
</dbReference>
<sequence length="629" mass="72024">MSPWSLTIVLMIFVVDQTSSHHPMHHHRGRPISQKVQHCYANEQNPYLYFASKTAYNAVYNPNSRNIIPDECVPEQLWMLVRHGTRYPLLKKMKGFLELSKLRDEIVRNHEQHNHGELCEEDLENLKNWRMKNVSLSESDHLTKEGFQDLYDIGNRTRARFQNLFSKPFSTKNYKLQYTKHSKTKHSAEAFALGLFTTAFHIPEPKDDDLLPQIYPDCKVAPIPGADDPYQGGKMERTLFKDGELVASVAHNVNKRLGFFNHKLTVDDIEQVYDICRYEKSWNFNKLNPWCAVFTAEELQILEYIGDLSYYYNSGHGYSANLRTGCPLVRDMMETFRDVANQEHKGPNAVFYFGHSTTMYNLFARLGLAKDAERITHDNYFEMLESRKRLKSLLAPFSGNFAAVFLRCNSGTRNRVAFYHNEAPFLFPGCNSYACDWTTIDNKYKSITDPAVCNFDFCTKNGTTTSTTSDASHKENSGANTHASITAIDASDNVQVHSRLAQGDHDLSGNTLSSKRIISNNRSQQNSNHNNENNSTNFDKPRTEPMRRGPLPKEDFNSQTPPPQPQSETSNGMFHPKSIGGPNMLYILPLVIVSIGLFVIFKRSKSRNTNDIRFTRLMTIEFTNTRSEP</sequence>
<dbReference type="EC" id="3.1.3.62" evidence="4"/>
<dbReference type="PANTHER" id="PTHR20963">
    <property type="entry name" value="MULTIPLE INOSITOL POLYPHOSPHATE PHOSPHATASE-RELATED"/>
    <property type="match status" value="1"/>
</dbReference>
<dbReference type="InParanoid" id="A0A482WUZ1"/>
<dbReference type="Pfam" id="PF00328">
    <property type="entry name" value="His_Phos_2"/>
    <property type="match status" value="1"/>
</dbReference>
<keyword evidence="15" id="KW-0812">Transmembrane</keyword>
<dbReference type="SUPFAM" id="SSF53254">
    <property type="entry name" value="Phosphoglycerate mutase-like"/>
    <property type="match status" value="1"/>
</dbReference>
<feature type="compositionally biased region" description="Basic and acidic residues" evidence="14">
    <location>
        <begin position="539"/>
        <end position="556"/>
    </location>
</feature>
<dbReference type="AlphaFoldDB" id="A0A482WUZ1"/>
<comment type="caution">
    <text evidence="17">The sequence shown here is derived from an EMBL/GenBank/DDBJ whole genome shotgun (WGS) entry which is preliminary data.</text>
</comment>
<evidence type="ECO:0000256" key="8">
    <source>
        <dbReference type="ARBA" id="ARBA00023136"/>
    </source>
</evidence>
<dbReference type="CDD" id="cd07061">
    <property type="entry name" value="HP_HAP_like"/>
    <property type="match status" value="1"/>
</dbReference>
<feature type="compositionally biased region" description="Low complexity" evidence="14">
    <location>
        <begin position="521"/>
        <end position="537"/>
    </location>
</feature>
<dbReference type="EC" id="3.1.3.80" evidence="3"/>
<dbReference type="GO" id="GO:0003993">
    <property type="term" value="F:acid phosphatase activity"/>
    <property type="evidence" value="ECO:0007669"/>
    <property type="project" value="TreeGrafter"/>
</dbReference>
<evidence type="ECO:0000256" key="12">
    <source>
        <dbReference type="ARBA" id="ARBA00043691"/>
    </source>
</evidence>
<evidence type="ECO:0000256" key="2">
    <source>
        <dbReference type="ARBA" id="ARBA00008422"/>
    </source>
</evidence>
<dbReference type="STRING" id="195883.A0A482WUZ1"/>
<dbReference type="InterPro" id="IPR029033">
    <property type="entry name" value="His_PPase_superfam"/>
</dbReference>
<evidence type="ECO:0000256" key="7">
    <source>
        <dbReference type="ARBA" id="ARBA00022801"/>
    </source>
</evidence>
<keyword evidence="6 16" id="KW-0732">Signal</keyword>
<evidence type="ECO:0000256" key="11">
    <source>
        <dbReference type="ARBA" id="ARBA00043671"/>
    </source>
</evidence>
<feature type="transmembrane region" description="Helical" evidence="15">
    <location>
        <begin position="584"/>
        <end position="601"/>
    </location>
</feature>
<keyword evidence="15" id="KW-1133">Transmembrane helix</keyword>
<comment type="similarity">
    <text evidence="2">Belongs to the histidine acid phosphatase family. MINPP1 subfamily.</text>
</comment>
<comment type="catalytic activity">
    <reaction evidence="12">
        <text>1D-myo-inositol hexakisphosphate + H2O = 1D-myo-inositol 1,2,4,5,6-pentakisphosphate + phosphate</text>
        <dbReference type="Rhea" id="RHEA:16989"/>
        <dbReference type="ChEBI" id="CHEBI:15377"/>
        <dbReference type="ChEBI" id="CHEBI:43474"/>
        <dbReference type="ChEBI" id="CHEBI:57798"/>
        <dbReference type="ChEBI" id="CHEBI:58130"/>
        <dbReference type="EC" id="3.1.3.62"/>
    </reaction>
    <physiologicalReaction direction="left-to-right" evidence="12">
        <dbReference type="Rhea" id="RHEA:16990"/>
    </physiologicalReaction>
</comment>
<gene>
    <name evidence="17" type="ORF">LSTR_LSTR011694</name>
</gene>
<dbReference type="GO" id="GO:0034417">
    <property type="term" value="F:bisphosphoglycerate 3-phosphatase activity"/>
    <property type="evidence" value="ECO:0007669"/>
    <property type="project" value="UniProtKB-EC"/>
</dbReference>
<evidence type="ECO:0000313" key="18">
    <source>
        <dbReference type="Proteomes" id="UP000291343"/>
    </source>
</evidence>
<comment type="catalytic activity">
    <reaction evidence="11">
        <text>1D-myo-inositol 1,2,4,5,6-pentakisphosphate + H2O = 1D-myo-inositol 1,2,5,6-tetrakisphosphate + phosphate</text>
        <dbReference type="Rhea" id="RHEA:77115"/>
        <dbReference type="ChEBI" id="CHEBI:15377"/>
        <dbReference type="ChEBI" id="CHEBI:43474"/>
        <dbReference type="ChEBI" id="CHEBI:57798"/>
        <dbReference type="ChEBI" id="CHEBI:195535"/>
        <dbReference type="EC" id="3.1.3.62"/>
    </reaction>
    <physiologicalReaction direction="left-to-right" evidence="11">
        <dbReference type="Rhea" id="RHEA:77116"/>
    </physiologicalReaction>
</comment>
<evidence type="ECO:0000256" key="3">
    <source>
        <dbReference type="ARBA" id="ARBA00012976"/>
    </source>
</evidence>
<evidence type="ECO:0000256" key="14">
    <source>
        <dbReference type="SAM" id="MobiDB-lite"/>
    </source>
</evidence>
<evidence type="ECO:0000256" key="9">
    <source>
        <dbReference type="ARBA" id="ARBA00031642"/>
    </source>
</evidence>
<evidence type="ECO:0000256" key="10">
    <source>
        <dbReference type="ARBA" id="ARBA00043668"/>
    </source>
</evidence>
<evidence type="ECO:0000256" key="5">
    <source>
        <dbReference type="ARBA" id="ARBA00018097"/>
    </source>
</evidence>
<comment type="catalytic activity">
    <reaction evidence="10">
        <text>1D-myo-inositol 1,2,5,6-tetrakisphosphate + H2O = 1D-myo-inositol 1,2,6-trisphosphate + phosphate</text>
        <dbReference type="Rhea" id="RHEA:77119"/>
        <dbReference type="ChEBI" id="CHEBI:15377"/>
        <dbReference type="ChEBI" id="CHEBI:43474"/>
        <dbReference type="ChEBI" id="CHEBI:195535"/>
        <dbReference type="ChEBI" id="CHEBI:195537"/>
        <dbReference type="EC" id="3.1.3.62"/>
    </reaction>
    <physiologicalReaction direction="left-to-right" evidence="10">
        <dbReference type="Rhea" id="RHEA:77120"/>
    </physiologicalReaction>
</comment>
<organism evidence="17 18">
    <name type="scientific">Laodelphax striatellus</name>
    <name type="common">Small brown planthopper</name>
    <name type="synonym">Delphax striatella</name>
    <dbReference type="NCBI Taxonomy" id="195883"/>
    <lineage>
        <taxon>Eukaryota</taxon>
        <taxon>Metazoa</taxon>
        <taxon>Ecdysozoa</taxon>
        <taxon>Arthropoda</taxon>
        <taxon>Hexapoda</taxon>
        <taxon>Insecta</taxon>
        <taxon>Pterygota</taxon>
        <taxon>Neoptera</taxon>
        <taxon>Paraneoptera</taxon>
        <taxon>Hemiptera</taxon>
        <taxon>Auchenorrhyncha</taxon>
        <taxon>Fulgoroidea</taxon>
        <taxon>Delphacidae</taxon>
        <taxon>Criomorphinae</taxon>
        <taxon>Laodelphax</taxon>
    </lineage>
</organism>
<evidence type="ECO:0000256" key="15">
    <source>
        <dbReference type="SAM" id="Phobius"/>
    </source>
</evidence>
<keyword evidence="18" id="KW-1185">Reference proteome</keyword>
<evidence type="ECO:0000313" key="17">
    <source>
        <dbReference type="EMBL" id="RZF37417.1"/>
    </source>
</evidence>
<dbReference type="SMR" id="A0A482WUZ1"/>
<evidence type="ECO:0000256" key="6">
    <source>
        <dbReference type="ARBA" id="ARBA00022729"/>
    </source>
</evidence>
<dbReference type="InterPro" id="IPR000560">
    <property type="entry name" value="His_Pase_clade-2"/>
</dbReference>
<evidence type="ECO:0000256" key="13">
    <source>
        <dbReference type="ARBA" id="ARBA00043832"/>
    </source>
</evidence>